<dbReference type="AlphaFoldDB" id="A0AAV1T1K8"/>
<proteinExistence type="predicted"/>
<dbReference type="Proteomes" id="UP001162060">
    <property type="component" value="Unassembled WGS sequence"/>
</dbReference>
<sequence>MHDPGKCPMEEFYNMIRQWYVPNKHAGMLPEKAEKMLN</sequence>
<gene>
    <name evidence="1" type="ORF">PM001_LOCUS1058</name>
    <name evidence="2" type="ORF">PM001_LOCUS29286</name>
</gene>
<evidence type="ECO:0000313" key="3">
    <source>
        <dbReference type="Proteomes" id="UP001162060"/>
    </source>
</evidence>
<evidence type="ECO:0000313" key="1">
    <source>
        <dbReference type="EMBL" id="CAK7895501.1"/>
    </source>
</evidence>
<name>A0AAV1T1K8_9STRA</name>
<reference evidence="1" key="1">
    <citation type="submission" date="2024-01" db="EMBL/GenBank/DDBJ databases">
        <authorList>
            <person name="Webb A."/>
        </authorList>
    </citation>
    <scope>NUCLEOTIDE SEQUENCE</scope>
    <source>
        <strain evidence="1">Pm1</strain>
    </source>
</reference>
<protein>
    <submittedName>
        <fullName evidence="1">Uncharacterized protein</fullName>
    </submittedName>
</protein>
<comment type="caution">
    <text evidence="1">The sequence shown here is derived from an EMBL/GenBank/DDBJ whole genome shotgun (WGS) entry which is preliminary data.</text>
</comment>
<dbReference type="EMBL" id="CAKLBY020000004">
    <property type="protein sequence ID" value="CAK7895501.1"/>
    <property type="molecule type" value="Genomic_DNA"/>
</dbReference>
<organism evidence="1 3">
    <name type="scientific">Peronospora matthiolae</name>
    <dbReference type="NCBI Taxonomy" id="2874970"/>
    <lineage>
        <taxon>Eukaryota</taxon>
        <taxon>Sar</taxon>
        <taxon>Stramenopiles</taxon>
        <taxon>Oomycota</taxon>
        <taxon>Peronosporomycetes</taxon>
        <taxon>Peronosporales</taxon>
        <taxon>Peronosporaceae</taxon>
        <taxon>Peronospora</taxon>
    </lineage>
</organism>
<evidence type="ECO:0000313" key="2">
    <source>
        <dbReference type="EMBL" id="CAK7944136.1"/>
    </source>
</evidence>
<accession>A0AAV1T1K8</accession>
<dbReference type="EMBL" id="CAKLBY020000306">
    <property type="protein sequence ID" value="CAK7944136.1"/>
    <property type="molecule type" value="Genomic_DNA"/>
</dbReference>